<keyword evidence="2" id="KW-1185">Reference proteome</keyword>
<dbReference type="EnsemblMetazoa" id="GPPI024939-RA">
    <property type="protein sequence ID" value="GPPI024939-PA"/>
    <property type="gene ID" value="GPPI024939"/>
</dbReference>
<dbReference type="Proteomes" id="UP000092460">
    <property type="component" value="Unassembled WGS sequence"/>
</dbReference>
<proteinExistence type="predicted"/>
<dbReference type="EMBL" id="JXJN01022790">
    <property type="status" value="NOT_ANNOTATED_CDS"/>
    <property type="molecule type" value="Genomic_DNA"/>
</dbReference>
<protein>
    <submittedName>
        <fullName evidence="1">Uncharacterized protein</fullName>
    </submittedName>
</protein>
<evidence type="ECO:0000313" key="1">
    <source>
        <dbReference type="EnsemblMetazoa" id="GPPI044498-PA"/>
    </source>
</evidence>
<dbReference type="VEuPathDB" id="VectorBase:GPPI044498"/>
<evidence type="ECO:0000313" key="2">
    <source>
        <dbReference type="Proteomes" id="UP000092460"/>
    </source>
</evidence>
<reference evidence="2" key="1">
    <citation type="submission" date="2015-01" db="EMBL/GenBank/DDBJ databases">
        <authorList>
            <person name="Aksoy S."/>
            <person name="Warren W."/>
            <person name="Wilson R.K."/>
        </authorList>
    </citation>
    <scope>NUCLEOTIDE SEQUENCE [LARGE SCALE GENOMIC DNA]</scope>
    <source>
        <strain evidence="2">IAEA</strain>
    </source>
</reference>
<dbReference type="AlphaFoldDB" id="A0A1B0BBL4"/>
<accession>A0A1B0BBL4</accession>
<sequence>MHAEHKRTRAPDRQTVLINEVLNPYVGLIVPPVDTDKNNMSIPFNYHCRRVVRRRWLPFHRHRTSWLSLTRSVDITQVTSCLSVESYAKGRIVVKIPNYNIDYICTTKKV</sequence>
<name>A0A1B0BBL4_9MUSC</name>
<dbReference type="EMBL" id="JXJN01011524">
    <property type="status" value="NOT_ANNOTATED_CDS"/>
    <property type="molecule type" value="Genomic_DNA"/>
</dbReference>
<dbReference type="VEuPathDB" id="VectorBase:GPPI024939"/>
<dbReference type="EnsemblMetazoa" id="GPPI044498-RA">
    <property type="protein sequence ID" value="GPPI044498-PA"/>
    <property type="gene ID" value="GPPI044498"/>
</dbReference>
<reference evidence="1" key="2">
    <citation type="submission" date="2020-05" db="UniProtKB">
        <authorList>
            <consortium name="EnsemblMetazoa"/>
        </authorList>
    </citation>
    <scope>IDENTIFICATION</scope>
    <source>
        <strain evidence="1">IAEA</strain>
    </source>
</reference>
<organism evidence="1 2">
    <name type="scientific">Glossina palpalis gambiensis</name>
    <dbReference type="NCBI Taxonomy" id="67801"/>
    <lineage>
        <taxon>Eukaryota</taxon>
        <taxon>Metazoa</taxon>
        <taxon>Ecdysozoa</taxon>
        <taxon>Arthropoda</taxon>
        <taxon>Hexapoda</taxon>
        <taxon>Insecta</taxon>
        <taxon>Pterygota</taxon>
        <taxon>Neoptera</taxon>
        <taxon>Endopterygota</taxon>
        <taxon>Diptera</taxon>
        <taxon>Brachycera</taxon>
        <taxon>Muscomorpha</taxon>
        <taxon>Hippoboscoidea</taxon>
        <taxon>Glossinidae</taxon>
        <taxon>Glossina</taxon>
    </lineage>
</organism>